<proteinExistence type="predicted"/>
<evidence type="ECO:0000313" key="1">
    <source>
        <dbReference type="EMBL" id="KAF2005751.1"/>
    </source>
</evidence>
<evidence type="ECO:0000313" key="2">
    <source>
        <dbReference type="Proteomes" id="UP000799779"/>
    </source>
</evidence>
<dbReference type="Proteomes" id="UP000799779">
    <property type="component" value="Unassembled WGS sequence"/>
</dbReference>
<protein>
    <submittedName>
        <fullName evidence="1">Uncharacterized protein</fullName>
    </submittedName>
</protein>
<keyword evidence="2" id="KW-1185">Reference proteome</keyword>
<accession>A0A6A5WZY4</accession>
<name>A0A6A5WZY4_9PLEO</name>
<gene>
    <name evidence="1" type="ORF">P154DRAFT_571051</name>
</gene>
<sequence length="150" mass="16604">MLVVNTIEAGGLYKRFSSNQRLQGQCCTRVANSVRINVLDAFLNDILRERPGIVLAAKTALTSMLPGYRRSAHGTGRIGGEYFEAFVHSEGSIIAEFSNKNILHFLLSLIAFDVVSALLWMRDNNSVATCIILIAPFTRRILTFVSNMPV</sequence>
<dbReference type="AlphaFoldDB" id="A0A6A5WZY4"/>
<dbReference type="EMBL" id="ML977562">
    <property type="protein sequence ID" value="KAF2005751.1"/>
    <property type="molecule type" value="Genomic_DNA"/>
</dbReference>
<reference evidence="1" key="1">
    <citation type="journal article" date="2020" name="Stud. Mycol.">
        <title>101 Dothideomycetes genomes: a test case for predicting lifestyles and emergence of pathogens.</title>
        <authorList>
            <person name="Haridas S."/>
            <person name="Albert R."/>
            <person name="Binder M."/>
            <person name="Bloem J."/>
            <person name="Labutti K."/>
            <person name="Salamov A."/>
            <person name="Andreopoulos B."/>
            <person name="Baker S."/>
            <person name="Barry K."/>
            <person name="Bills G."/>
            <person name="Bluhm B."/>
            <person name="Cannon C."/>
            <person name="Castanera R."/>
            <person name="Culley D."/>
            <person name="Daum C."/>
            <person name="Ezra D."/>
            <person name="Gonzalez J."/>
            <person name="Henrissat B."/>
            <person name="Kuo A."/>
            <person name="Liang C."/>
            <person name="Lipzen A."/>
            <person name="Lutzoni F."/>
            <person name="Magnuson J."/>
            <person name="Mondo S."/>
            <person name="Nolan M."/>
            <person name="Ohm R."/>
            <person name="Pangilinan J."/>
            <person name="Park H.-J."/>
            <person name="Ramirez L."/>
            <person name="Alfaro M."/>
            <person name="Sun H."/>
            <person name="Tritt A."/>
            <person name="Yoshinaga Y."/>
            <person name="Zwiers L.-H."/>
            <person name="Turgeon B."/>
            <person name="Goodwin S."/>
            <person name="Spatafora J."/>
            <person name="Crous P."/>
            <person name="Grigoriev I."/>
        </authorList>
    </citation>
    <scope>NUCLEOTIDE SEQUENCE</scope>
    <source>
        <strain evidence="1">CBS 123094</strain>
    </source>
</reference>
<organism evidence="1 2">
    <name type="scientific">Amniculicola lignicola CBS 123094</name>
    <dbReference type="NCBI Taxonomy" id="1392246"/>
    <lineage>
        <taxon>Eukaryota</taxon>
        <taxon>Fungi</taxon>
        <taxon>Dikarya</taxon>
        <taxon>Ascomycota</taxon>
        <taxon>Pezizomycotina</taxon>
        <taxon>Dothideomycetes</taxon>
        <taxon>Pleosporomycetidae</taxon>
        <taxon>Pleosporales</taxon>
        <taxon>Amniculicolaceae</taxon>
        <taxon>Amniculicola</taxon>
    </lineage>
</organism>